<proteinExistence type="predicted"/>
<dbReference type="Pfam" id="PF02571">
    <property type="entry name" value="CbiJ"/>
    <property type="match status" value="1"/>
</dbReference>
<dbReference type="PROSITE" id="PS51014">
    <property type="entry name" value="COBK_CBIJ"/>
    <property type="match status" value="1"/>
</dbReference>
<dbReference type="GO" id="GO:0009236">
    <property type="term" value="P:cobalamin biosynthetic process"/>
    <property type="evidence" value="ECO:0007669"/>
    <property type="project" value="UniProtKB-UniPathway"/>
</dbReference>
<dbReference type="EC" id="1.3.1.106" evidence="4"/>
<accession>A0A7W6GET2</accession>
<comment type="pathway">
    <text evidence="1">Cofactor biosynthesis; adenosylcobalamin biosynthesis.</text>
</comment>
<evidence type="ECO:0000256" key="3">
    <source>
        <dbReference type="ARBA" id="ARBA00023002"/>
    </source>
</evidence>
<dbReference type="EC" id="1.3.1.54" evidence="4"/>
<evidence type="ECO:0000313" key="4">
    <source>
        <dbReference type="EMBL" id="MBB3972393.1"/>
    </source>
</evidence>
<dbReference type="AlphaFoldDB" id="A0A7W6GET2"/>
<reference evidence="4 5" key="1">
    <citation type="submission" date="2020-08" db="EMBL/GenBank/DDBJ databases">
        <title>Genomic Encyclopedia of Type Strains, Phase IV (KMG-IV): sequencing the most valuable type-strain genomes for metagenomic binning, comparative biology and taxonomic classification.</title>
        <authorList>
            <person name="Goeker M."/>
        </authorList>
    </citation>
    <scope>NUCLEOTIDE SEQUENCE [LARGE SCALE GENOMIC DNA]</scope>
    <source>
        <strain evidence="4 5">DSM 25481</strain>
    </source>
</reference>
<dbReference type="PANTHER" id="PTHR36925:SF1">
    <property type="entry name" value="COBALT-PRECORRIN-6A REDUCTASE"/>
    <property type="match status" value="1"/>
</dbReference>
<dbReference type="RefSeq" id="WP_343066199.1">
    <property type="nucleotide sequence ID" value="NZ_JACIDR010000001.1"/>
</dbReference>
<keyword evidence="5" id="KW-1185">Reference proteome</keyword>
<evidence type="ECO:0000256" key="1">
    <source>
        <dbReference type="ARBA" id="ARBA00004953"/>
    </source>
</evidence>
<comment type="caution">
    <text evidence="4">The sequence shown here is derived from an EMBL/GenBank/DDBJ whole genome shotgun (WGS) entry which is preliminary data.</text>
</comment>
<keyword evidence="3 4" id="KW-0560">Oxidoreductase</keyword>
<evidence type="ECO:0000313" key="5">
    <source>
        <dbReference type="Proteomes" id="UP000528964"/>
    </source>
</evidence>
<protein>
    <submittedName>
        <fullName evidence="4">Precorrin-6A/cobalt-precorrin-6A reductase</fullName>
        <ecNumber evidence="4">1.3.1.106</ecNumber>
        <ecNumber evidence="4">1.3.1.54</ecNumber>
    </submittedName>
</protein>
<dbReference type="Proteomes" id="UP000528964">
    <property type="component" value="Unassembled WGS sequence"/>
</dbReference>
<sequence length="247" mass="26327">MLVLGGSTEGFAAAEALVARGYDVVTSFAGRTKRRRDPLGASRVGGFGGVDGFAAYLAVEDIALVVDATHPFASRMKSNAAAACAEVGTPLIHIDRPQWTRQPGDDWRVVPDAAAAAELAPASDGVCFVTLGRQHVHCFEQRHDLELLFRVIDPPEQPCRHPRASFLFDRGPFSVEAERALFEERRVTCLVTKNSGSSAAEAKLTVARERGVPVIIVDRPAPVDGQVFATVDEAVAAVAKTLGAPRA</sequence>
<dbReference type="NCBIfam" id="NF005968">
    <property type="entry name" value="PRK08057.1-2"/>
    <property type="match status" value="1"/>
</dbReference>
<organism evidence="4 5">
    <name type="scientific">Hansschlegelia beijingensis</name>
    <dbReference type="NCBI Taxonomy" id="1133344"/>
    <lineage>
        <taxon>Bacteria</taxon>
        <taxon>Pseudomonadati</taxon>
        <taxon>Pseudomonadota</taxon>
        <taxon>Alphaproteobacteria</taxon>
        <taxon>Hyphomicrobiales</taxon>
        <taxon>Methylopilaceae</taxon>
        <taxon>Hansschlegelia</taxon>
    </lineage>
</organism>
<dbReference type="UniPathway" id="UPA00148"/>
<name>A0A7W6GET2_9HYPH</name>
<dbReference type="InterPro" id="IPR003723">
    <property type="entry name" value="Precorrin-6x_reduct"/>
</dbReference>
<dbReference type="GO" id="GO:0016994">
    <property type="term" value="F:precorrin-6A reductase activity"/>
    <property type="evidence" value="ECO:0007669"/>
    <property type="project" value="UniProtKB-EC"/>
</dbReference>
<evidence type="ECO:0000256" key="2">
    <source>
        <dbReference type="ARBA" id="ARBA00022573"/>
    </source>
</evidence>
<gene>
    <name evidence="4" type="ORF">GGR24_001026</name>
</gene>
<keyword evidence="2" id="KW-0169">Cobalamin biosynthesis</keyword>
<dbReference type="EMBL" id="JACIDR010000001">
    <property type="protein sequence ID" value="MBB3972393.1"/>
    <property type="molecule type" value="Genomic_DNA"/>
</dbReference>
<dbReference type="PANTHER" id="PTHR36925">
    <property type="entry name" value="COBALT-PRECORRIN-6A REDUCTASE"/>
    <property type="match status" value="1"/>
</dbReference>